<protein>
    <submittedName>
        <fullName evidence="10">1385_t:CDS:1</fullName>
    </submittedName>
</protein>
<keyword evidence="3" id="KW-0812">Transmembrane</keyword>
<dbReference type="OrthoDB" id="186013at2759"/>
<dbReference type="GO" id="GO:0045277">
    <property type="term" value="C:respiratory chain complex IV"/>
    <property type="evidence" value="ECO:0007669"/>
    <property type="project" value="InterPro"/>
</dbReference>
<dbReference type="Proteomes" id="UP000789831">
    <property type="component" value="Unassembled WGS sequence"/>
</dbReference>
<evidence type="ECO:0000256" key="9">
    <source>
        <dbReference type="ARBA" id="ARBA00023136"/>
    </source>
</evidence>
<evidence type="ECO:0000313" key="10">
    <source>
        <dbReference type="EMBL" id="CAG8605413.1"/>
    </source>
</evidence>
<evidence type="ECO:0000256" key="6">
    <source>
        <dbReference type="ARBA" id="ARBA00022989"/>
    </source>
</evidence>
<dbReference type="GO" id="GO:0006123">
    <property type="term" value="P:mitochondrial electron transport, cytochrome c to oxygen"/>
    <property type="evidence" value="ECO:0007669"/>
    <property type="project" value="InterPro"/>
</dbReference>
<reference evidence="10" key="1">
    <citation type="submission" date="2021-06" db="EMBL/GenBank/DDBJ databases">
        <authorList>
            <person name="Kallberg Y."/>
            <person name="Tangrot J."/>
            <person name="Rosling A."/>
        </authorList>
    </citation>
    <scope>NUCLEOTIDE SEQUENCE</scope>
    <source>
        <strain evidence="10">MT106</strain>
    </source>
</reference>
<evidence type="ECO:0000313" key="11">
    <source>
        <dbReference type="Proteomes" id="UP000789831"/>
    </source>
</evidence>
<keyword evidence="11" id="KW-1185">Reference proteome</keyword>
<feature type="non-terminal residue" evidence="10">
    <location>
        <position position="1"/>
    </location>
</feature>
<organism evidence="10 11">
    <name type="scientific">Ambispora gerdemannii</name>
    <dbReference type="NCBI Taxonomy" id="144530"/>
    <lineage>
        <taxon>Eukaryota</taxon>
        <taxon>Fungi</taxon>
        <taxon>Fungi incertae sedis</taxon>
        <taxon>Mucoromycota</taxon>
        <taxon>Glomeromycotina</taxon>
        <taxon>Glomeromycetes</taxon>
        <taxon>Archaeosporales</taxon>
        <taxon>Ambisporaceae</taxon>
        <taxon>Ambispora</taxon>
    </lineage>
</organism>
<dbReference type="PANTHER" id="PTHR10707:SF10">
    <property type="entry name" value="CYTOCHROME C OXIDASE SUBUNIT 4"/>
    <property type="match status" value="1"/>
</dbReference>
<evidence type="ECO:0000256" key="4">
    <source>
        <dbReference type="ARBA" id="ARBA00022792"/>
    </source>
</evidence>
<keyword evidence="8" id="KW-0496">Mitochondrion</keyword>
<keyword evidence="4" id="KW-0999">Mitochondrion inner membrane</keyword>
<accession>A0A9N9GEY2</accession>
<gene>
    <name evidence="10" type="ORF">AGERDE_LOCUS9315</name>
</gene>
<dbReference type="EMBL" id="CAJVPL010002278">
    <property type="protein sequence ID" value="CAG8605413.1"/>
    <property type="molecule type" value="Genomic_DNA"/>
</dbReference>
<comment type="caution">
    <text evidence="10">The sequence shown here is derived from an EMBL/GenBank/DDBJ whole genome shotgun (WGS) entry which is preliminary data.</text>
</comment>
<dbReference type="Pfam" id="PF02936">
    <property type="entry name" value="COX4"/>
    <property type="match status" value="1"/>
</dbReference>
<dbReference type="Gene3D" id="1.10.442.10">
    <property type="entry name" value="Cytochrome c oxidase subunit IV"/>
    <property type="match status" value="1"/>
</dbReference>
<evidence type="ECO:0000256" key="5">
    <source>
        <dbReference type="ARBA" id="ARBA00022946"/>
    </source>
</evidence>
<dbReference type="GO" id="GO:0016491">
    <property type="term" value="F:oxidoreductase activity"/>
    <property type="evidence" value="ECO:0007669"/>
    <property type="project" value="UniProtKB-KW"/>
</dbReference>
<name>A0A9N9GEY2_9GLOM</name>
<dbReference type="InterPro" id="IPR036639">
    <property type="entry name" value="Cyt_c_oxidase_su4_sf"/>
</dbReference>
<comment type="subcellular location">
    <subcellularLocation>
        <location evidence="1">Mitochondrion inner membrane</location>
        <topology evidence="1">Single-pass membrane protein</topology>
    </subcellularLocation>
</comment>
<keyword evidence="6" id="KW-1133">Transmembrane helix</keyword>
<proteinExistence type="inferred from homology"/>
<keyword evidence="9" id="KW-0472">Membrane</keyword>
<evidence type="ECO:0000256" key="8">
    <source>
        <dbReference type="ARBA" id="ARBA00023128"/>
    </source>
</evidence>
<evidence type="ECO:0000256" key="7">
    <source>
        <dbReference type="ARBA" id="ARBA00023002"/>
    </source>
</evidence>
<dbReference type="CDD" id="cd00922">
    <property type="entry name" value="Cyt_c_Oxidase_IV"/>
    <property type="match status" value="1"/>
</dbReference>
<keyword evidence="7" id="KW-0560">Oxidoreductase</keyword>
<dbReference type="SUPFAM" id="SSF81406">
    <property type="entry name" value="Mitochondrial cytochrome c oxidase subunit IV"/>
    <property type="match status" value="1"/>
</dbReference>
<dbReference type="InterPro" id="IPR004203">
    <property type="entry name" value="Cyt_c_oxidase_su4_fam"/>
</dbReference>
<evidence type="ECO:0000256" key="1">
    <source>
        <dbReference type="ARBA" id="ARBA00004434"/>
    </source>
</evidence>
<evidence type="ECO:0000256" key="3">
    <source>
        <dbReference type="ARBA" id="ARBA00022692"/>
    </source>
</evidence>
<keyword evidence="5" id="KW-0809">Transit peptide</keyword>
<evidence type="ECO:0000256" key="2">
    <source>
        <dbReference type="ARBA" id="ARBA00008135"/>
    </source>
</evidence>
<dbReference type="PANTHER" id="PTHR10707">
    <property type="entry name" value="CYTOCHROME C OXIDASE SUBUNIT IV"/>
    <property type="match status" value="1"/>
</dbReference>
<sequence length="144" mass="16417">MLRSSSLRLCQTVARSHTRRSASTTSSVPSLTNLETRWKTLSSEEQSTLTKQLVDLQKKDWHELSLDQKRAAYYVAFGPHGPREPRDEPNQGIKVLAGVTISVIVSVLLFKWSRHGIPTPRTFDKEWQEATNKLMREQNSNPIT</sequence>
<dbReference type="GO" id="GO:0005743">
    <property type="term" value="C:mitochondrial inner membrane"/>
    <property type="evidence" value="ECO:0007669"/>
    <property type="project" value="UniProtKB-SubCell"/>
</dbReference>
<comment type="similarity">
    <text evidence="2">Belongs to the cytochrome c oxidase IV family.</text>
</comment>
<dbReference type="AlphaFoldDB" id="A0A9N9GEY2"/>